<organism evidence="2 3">
    <name type="scientific">Pseudomonas phage PMBT3</name>
    <dbReference type="NCBI Taxonomy" id="2059856"/>
    <lineage>
        <taxon>Viruses</taxon>
        <taxon>Duplodnaviria</taxon>
        <taxon>Heunggongvirae</taxon>
        <taxon>Uroviricota</taxon>
        <taxon>Caudoviricetes</taxon>
        <taxon>Maxrubnervirus</taxon>
        <taxon>Maxrubnervirus PMBT3</taxon>
    </lineage>
</organism>
<reference evidence="3" key="1">
    <citation type="submission" date="2017-11" db="EMBL/GenBank/DDBJ databases">
        <title>Genome sequence and characterization of the novel virulent phage PMBT3 infecting Pseudomonas sp.</title>
        <authorList>
            <person name="Koberg S."/>
            <person name="Brinks E."/>
            <person name="Heller K.J."/>
            <person name="Neve H."/>
            <person name="Franz C.M.A.P."/>
        </authorList>
    </citation>
    <scope>NUCLEOTIDE SEQUENCE [LARGE SCALE GENOMIC DNA]</scope>
</reference>
<dbReference type="EMBL" id="MG596799">
    <property type="protein sequence ID" value="AUM59613.1"/>
    <property type="molecule type" value="Genomic_DNA"/>
</dbReference>
<dbReference type="InterPro" id="IPR044000">
    <property type="entry name" value="Phage_tube_2"/>
</dbReference>
<dbReference type="Pfam" id="PF18906">
    <property type="entry name" value="Phage_tube_2"/>
    <property type="match status" value="1"/>
</dbReference>
<name>A0A2I6PHU0_9CAUD</name>
<proteinExistence type="predicted"/>
<dbReference type="RefSeq" id="YP_009796562.1">
    <property type="nucleotide sequence ID" value="NC_047902.1"/>
</dbReference>
<accession>A0A2I6PHU0</accession>
<dbReference type="KEGG" id="vg:54986952"/>
<evidence type="ECO:0000313" key="3">
    <source>
        <dbReference type="Proteomes" id="UP000240704"/>
    </source>
</evidence>
<sequence>MPQVKSFNDSSSVALAYAISPMDSKSDFVGASRVDMKYIPFTTESFAMQKESKSSTAISGTRRTQGSKNTKGSANGGATVEFGATPWVLDLLQLIMLSEWKNVDVGTPALGKYITDGELKQYMVVEKTVRQGALATDRLDHEWYFGTMMNDATLNFGDGELITLACNTMSANADYGNALAGVDGLGGSVGKSKVAPSNYEIADSSNNLGNIEIRNDLDKLLEVTWSDASLQVQNNVREQSGLGRQFAAGIGIGKIAVTFSGEIYYYDQTILKTHMTNKRVSLKTTISTAEGTFTIICPNMTAQAPTNNAEGENADYKSSMTLTAEAGEVTIGTHVDIPCVMAITYVPTP</sequence>
<dbReference type="Proteomes" id="UP000240704">
    <property type="component" value="Segment"/>
</dbReference>
<protein>
    <submittedName>
        <fullName evidence="2">Uncharacterized protein</fullName>
    </submittedName>
</protein>
<feature type="region of interest" description="Disordered" evidence="1">
    <location>
        <begin position="52"/>
        <end position="77"/>
    </location>
</feature>
<keyword evidence="3" id="KW-1185">Reference proteome</keyword>
<feature type="compositionally biased region" description="Polar residues" evidence="1">
    <location>
        <begin position="54"/>
        <end position="73"/>
    </location>
</feature>
<evidence type="ECO:0000313" key="2">
    <source>
        <dbReference type="EMBL" id="AUM59613.1"/>
    </source>
</evidence>
<evidence type="ECO:0000256" key="1">
    <source>
        <dbReference type="SAM" id="MobiDB-lite"/>
    </source>
</evidence>
<dbReference type="GeneID" id="54986952"/>